<comment type="caution">
    <text evidence="1">The sequence shown here is derived from an EMBL/GenBank/DDBJ whole genome shotgun (WGS) entry which is preliminary data.</text>
</comment>
<name>A0A3M6URH4_POCDA</name>
<dbReference type="EMBL" id="RCHS01000981">
    <property type="protein sequence ID" value="RMX55938.1"/>
    <property type="molecule type" value="Genomic_DNA"/>
</dbReference>
<sequence length="103" mass="10965">MSAETVVSVRTTTNVDGARNAVIANAVVRLLAVTAHTTTNVDRARNAVIANAVVVRLLVPVRPTTSVTVESIAVEEFVRRTVLGQAQAAWMPAAVNDEQPNEM</sequence>
<keyword evidence="2" id="KW-1185">Reference proteome</keyword>
<dbReference type="Proteomes" id="UP000275408">
    <property type="component" value="Unassembled WGS sequence"/>
</dbReference>
<gene>
    <name evidence="1" type="ORF">pdam_00015649</name>
</gene>
<proteinExistence type="predicted"/>
<accession>A0A3M6URH4</accession>
<evidence type="ECO:0000313" key="2">
    <source>
        <dbReference type="Proteomes" id="UP000275408"/>
    </source>
</evidence>
<dbReference type="AlphaFoldDB" id="A0A3M6URH4"/>
<protein>
    <submittedName>
        <fullName evidence="1">Uncharacterized protein</fullName>
    </submittedName>
</protein>
<organism evidence="1 2">
    <name type="scientific">Pocillopora damicornis</name>
    <name type="common">Cauliflower coral</name>
    <name type="synonym">Millepora damicornis</name>
    <dbReference type="NCBI Taxonomy" id="46731"/>
    <lineage>
        <taxon>Eukaryota</taxon>
        <taxon>Metazoa</taxon>
        <taxon>Cnidaria</taxon>
        <taxon>Anthozoa</taxon>
        <taxon>Hexacorallia</taxon>
        <taxon>Scleractinia</taxon>
        <taxon>Astrocoeniina</taxon>
        <taxon>Pocilloporidae</taxon>
        <taxon>Pocillopora</taxon>
    </lineage>
</organism>
<reference evidence="1 2" key="1">
    <citation type="journal article" date="2018" name="Sci. Rep.">
        <title>Comparative analysis of the Pocillopora damicornis genome highlights role of immune system in coral evolution.</title>
        <authorList>
            <person name="Cunning R."/>
            <person name="Bay R.A."/>
            <person name="Gillette P."/>
            <person name="Baker A.C."/>
            <person name="Traylor-Knowles N."/>
        </authorList>
    </citation>
    <scope>NUCLEOTIDE SEQUENCE [LARGE SCALE GENOMIC DNA]</scope>
    <source>
        <strain evidence="1">RSMAS</strain>
        <tissue evidence="1">Whole animal</tissue>
    </source>
</reference>
<evidence type="ECO:0000313" key="1">
    <source>
        <dbReference type="EMBL" id="RMX55938.1"/>
    </source>
</evidence>